<feature type="region of interest" description="Disordered" evidence="1">
    <location>
        <begin position="96"/>
        <end position="145"/>
    </location>
</feature>
<proteinExistence type="predicted"/>
<sequence length="281" mass="30042">MSRHLIVLASSIFLILVIAISLATSLQIRAPPRKMIQISLAQAAKEKQYDRDLKAKGRVNGTGFDRGDILSGTLTISPGKPSTLYLSLTAKPEASSDSMANEGMIGLTPTPQMSPSSMNEGYIGPIPTSSPAPPKPTPQPPAAPAAPQVPILALSYESSGGPKHCRGELLQKISFSHPAKKWKNGTCVDLPNDARCGVFYAGKDDNCEAQLFNMPRCYNTSETYVNTVVFMPEERAVGALWRSMYVRCGVEAPEAGILDPSILGALLNKPGGGNSGKRRIF</sequence>
<dbReference type="EMBL" id="KZ678128">
    <property type="protein sequence ID" value="PSN75259.1"/>
    <property type="molecule type" value="Genomic_DNA"/>
</dbReference>
<feature type="signal peptide" evidence="2">
    <location>
        <begin position="1"/>
        <end position="19"/>
    </location>
</feature>
<evidence type="ECO:0000256" key="1">
    <source>
        <dbReference type="SAM" id="MobiDB-lite"/>
    </source>
</evidence>
<dbReference type="AlphaFoldDB" id="A0A2T2PC58"/>
<reference evidence="3 4" key="1">
    <citation type="journal article" date="2018" name="Front. Microbiol.">
        <title>Genome-Wide Analysis of Corynespora cassiicola Leaf Fall Disease Putative Effectors.</title>
        <authorList>
            <person name="Lopez D."/>
            <person name="Ribeiro S."/>
            <person name="Label P."/>
            <person name="Fumanal B."/>
            <person name="Venisse J.S."/>
            <person name="Kohler A."/>
            <person name="de Oliveira R.R."/>
            <person name="Labutti K."/>
            <person name="Lipzen A."/>
            <person name="Lail K."/>
            <person name="Bauer D."/>
            <person name="Ohm R.A."/>
            <person name="Barry K.W."/>
            <person name="Spatafora J."/>
            <person name="Grigoriev I.V."/>
            <person name="Martin F.M."/>
            <person name="Pujade-Renaud V."/>
        </authorList>
    </citation>
    <scope>NUCLEOTIDE SEQUENCE [LARGE SCALE GENOMIC DNA]</scope>
    <source>
        <strain evidence="3 4">Philippines</strain>
    </source>
</reference>
<evidence type="ECO:0000313" key="3">
    <source>
        <dbReference type="EMBL" id="PSN75259.1"/>
    </source>
</evidence>
<feature type="compositionally biased region" description="Pro residues" evidence="1">
    <location>
        <begin position="128"/>
        <end position="144"/>
    </location>
</feature>
<evidence type="ECO:0000313" key="4">
    <source>
        <dbReference type="Proteomes" id="UP000240883"/>
    </source>
</evidence>
<dbReference type="OrthoDB" id="3943581at2759"/>
<gene>
    <name evidence="3" type="ORF">BS50DRAFT_512848</name>
</gene>
<dbReference type="Proteomes" id="UP000240883">
    <property type="component" value="Unassembled WGS sequence"/>
</dbReference>
<keyword evidence="4" id="KW-1185">Reference proteome</keyword>
<name>A0A2T2PC58_CORCC</name>
<protein>
    <recommendedName>
        <fullName evidence="5">Ubiquitin 3 binding protein But2 C-terminal domain-containing protein</fullName>
    </recommendedName>
</protein>
<accession>A0A2T2PC58</accession>
<evidence type="ECO:0008006" key="5">
    <source>
        <dbReference type="Google" id="ProtNLM"/>
    </source>
</evidence>
<feature type="chain" id="PRO_5015568454" description="Ubiquitin 3 binding protein But2 C-terminal domain-containing protein" evidence="2">
    <location>
        <begin position="20"/>
        <end position="281"/>
    </location>
</feature>
<evidence type="ECO:0000256" key="2">
    <source>
        <dbReference type="SAM" id="SignalP"/>
    </source>
</evidence>
<organism evidence="3 4">
    <name type="scientific">Corynespora cassiicola Philippines</name>
    <dbReference type="NCBI Taxonomy" id="1448308"/>
    <lineage>
        <taxon>Eukaryota</taxon>
        <taxon>Fungi</taxon>
        <taxon>Dikarya</taxon>
        <taxon>Ascomycota</taxon>
        <taxon>Pezizomycotina</taxon>
        <taxon>Dothideomycetes</taxon>
        <taxon>Pleosporomycetidae</taxon>
        <taxon>Pleosporales</taxon>
        <taxon>Corynesporascaceae</taxon>
        <taxon>Corynespora</taxon>
    </lineage>
</organism>
<keyword evidence="2" id="KW-0732">Signal</keyword>
<feature type="compositionally biased region" description="Polar residues" evidence="1">
    <location>
        <begin position="109"/>
        <end position="119"/>
    </location>
</feature>